<feature type="compositionally biased region" description="Polar residues" evidence="1">
    <location>
        <begin position="105"/>
        <end position="121"/>
    </location>
</feature>
<dbReference type="AlphaFoldDB" id="A0A2M4BWU3"/>
<organism evidence="3">
    <name type="scientific">Anopheles marajoara</name>
    <dbReference type="NCBI Taxonomy" id="58244"/>
    <lineage>
        <taxon>Eukaryota</taxon>
        <taxon>Metazoa</taxon>
        <taxon>Ecdysozoa</taxon>
        <taxon>Arthropoda</taxon>
        <taxon>Hexapoda</taxon>
        <taxon>Insecta</taxon>
        <taxon>Pterygota</taxon>
        <taxon>Neoptera</taxon>
        <taxon>Endopterygota</taxon>
        <taxon>Diptera</taxon>
        <taxon>Nematocera</taxon>
        <taxon>Culicoidea</taxon>
        <taxon>Culicidae</taxon>
        <taxon>Anophelinae</taxon>
        <taxon>Anopheles</taxon>
    </lineage>
</organism>
<proteinExistence type="predicted"/>
<protein>
    <submittedName>
        <fullName evidence="3">Putative secreted protein</fullName>
    </submittedName>
</protein>
<feature type="compositionally biased region" description="Low complexity" evidence="1">
    <location>
        <begin position="132"/>
        <end position="145"/>
    </location>
</feature>
<name>A0A2M4BWU3_9DIPT</name>
<keyword evidence="2" id="KW-0732">Signal</keyword>
<evidence type="ECO:0000256" key="2">
    <source>
        <dbReference type="SAM" id="SignalP"/>
    </source>
</evidence>
<evidence type="ECO:0000256" key="1">
    <source>
        <dbReference type="SAM" id="MobiDB-lite"/>
    </source>
</evidence>
<feature type="region of interest" description="Disordered" evidence="1">
    <location>
        <begin position="76"/>
        <end position="166"/>
    </location>
</feature>
<feature type="chain" id="PRO_5014992741" evidence="2">
    <location>
        <begin position="36"/>
        <end position="267"/>
    </location>
</feature>
<reference evidence="3" key="1">
    <citation type="submission" date="2018-01" db="EMBL/GenBank/DDBJ databases">
        <title>An insight into the sialome of Amazonian anophelines.</title>
        <authorList>
            <person name="Ribeiro J.M."/>
            <person name="Scarpassa V."/>
            <person name="Calvo E."/>
        </authorList>
    </citation>
    <scope>NUCLEOTIDE SEQUENCE</scope>
    <source>
        <tissue evidence="3">Salivary glands</tissue>
    </source>
</reference>
<accession>A0A2M4BWU3</accession>
<evidence type="ECO:0000313" key="3">
    <source>
        <dbReference type="EMBL" id="MBW57529.1"/>
    </source>
</evidence>
<dbReference type="EMBL" id="GGFJ01008388">
    <property type="protein sequence ID" value="MBW57529.1"/>
    <property type="molecule type" value="Transcribed_RNA"/>
</dbReference>
<feature type="signal peptide" evidence="2">
    <location>
        <begin position="1"/>
        <end position="35"/>
    </location>
</feature>
<sequence length="267" mass="28403">MVYRSSSTSWRRSLLGCLVGAGAVLLLCLAGPSTANPTNPVFIQRDLPPAPPYAFGFEDADSSEEVTIVKRSGGRGESTFLTTTQAEPVAVTNDGSVNDGDKEQQQSTKSKTTMVTASTSAGPRPGKKDSAAGKAGTSSGGSTPAMLDSDSDSRNGGMAPRPEDMPQRIELANNMIITRPHKRNVYDTYTGEASETGHSSCSCGGYMLVEKKIYACEPKETVVRLMKRSPNHDDCIAQETQHVGVVQMPDGDHEESFQLVPLAEDAV</sequence>